<keyword evidence="1" id="KW-0472">Membrane</keyword>
<accession>A0A397U652</accession>
<keyword evidence="1" id="KW-0812">Transmembrane</keyword>
<comment type="caution">
    <text evidence="2">The sequence shown here is derived from an EMBL/GenBank/DDBJ whole genome shotgun (WGS) entry which is preliminary data.</text>
</comment>
<proteinExistence type="predicted"/>
<keyword evidence="3" id="KW-1185">Reference proteome</keyword>
<name>A0A397U652_9GLOM</name>
<feature type="transmembrane region" description="Helical" evidence="1">
    <location>
        <begin position="34"/>
        <end position="53"/>
    </location>
</feature>
<organism evidence="2 3">
    <name type="scientific">Gigaspora rosea</name>
    <dbReference type="NCBI Taxonomy" id="44941"/>
    <lineage>
        <taxon>Eukaryota</taxon>
        <taxon>Fungi</taxon>
        <taxon>Fungi incertae sedis</taxon>
        <taxon>Mucoromycota</taxon>
        <taxon>Glomeromycotina</taxon>
        <taxon>Glomeromycetes</taxon>
        <taxon>Diversisporales</taxon>
        <taxon>Gigasporaceae</taxon>
        <taxon>Gigaspora</taxon>
    </lineage>
</organism>
<sequence>MTLESTPNTVCTINLIQEPEDIENVDYKNLLIHYGEWTEFFLVLFPAVVVVAVV</sequence>
<dbReference type="EMBL" id="QKWP01001938">
    <property type="protein sequence ID" value="RIB05684.1"/>
    <property type="molecule type" value="Genomic_DNA"/>
</dbReference>
<evidence type="ECO:0000256" key="1">
    <source>
        <dbReference type="SAM" id="Phobius"/>
    </source>
</evidence>
<reference evidence="2 3" key="1">
    <citation type="submission" date="2018-06" db="EMBL/GenBank/DDBJ databases">
        <title>Comparative genomics reveals the genomic features of Rhizophagus irregularis, R. cerebriforme, R. diaphanum and Gigaspora rosea, and their symbiotic lifestyle signature.</title>
        <authorList>
            <person name="Morin E."/>
            <person name="San Clemente H."/>
            <person name="Chen E.C.H."/>
            <person name="De La Providencia I."/>
            <person name="Hainaut M."/>
            <person name="Kuo A."/>
            <person name="Kohler A."/>
            <person name="Murat C."/>
            <person name="Tang N."/>
            <person name="Roy S."/>
            <person name="Loubradou J."/>
            <person name="Henrissat B."/>
            <person name="Grigoriev I.V."/>
            <person name="Corradi N."/>
            <person name="Roux C."/>
            <person name="Martin F.M."/>
        </authorList>
    </citation>
    <scope>NUCLEOTIDE SEQUENCE [LARGE SCALE GENOMIC DNA]</scope>
    <source>
        <strain evidence="2 3">DAOM 194757</strain>
    </source>
</reference>
<gene>
    <name evidence="2" type="ORF">C2G38_2218982</name>
</gene>
<dbReference type="Proteomes" id="UP000266673">
    <property type="component" value="Unassembled WGS sequence"/>
</dbReference>
<evidence type="ECO:0000313" key="2">
    <source>
        <dbReference type="EMBL" id="RIB05684.1"/>
    </source>
</evidence>
<keyword evidence="1" id="KW-1133">Transmembrane helix</keyword>
<dbReference type="AlphaFoldDB" id="A0A397U652"/>
<evidence type="ECO:0000313" key="3">
    <source>
        <dbReference type="Proteomes" id="UP000266673"/>
    </source>
</evidence>
<protein>
    <submittedName>
        <fullName evidence="2">Uncharacterized protein</fullName>
    </submittedName>
</protein>